<organism evidence="5 6">
    <name type="scientific">Stella humosa</name>
    <dbReference type="NCBI Taxonomy" id="94"/>
    <lineage>
        <taxon>Bacteria</taxon>
        <taxon>Pseudomonadati</taxon>
        <taxon>Pseudomonadota</taxon>
        <taxon>Alphaproteobacteria</taxon>
        <taxon>Rhodospirillales</taxon>
        <taxon>Stellaceae</taxon>
        <taxon>Stella</taxon>
    </lineage>
</organism>
<feature type="site" description="Important for autoinhibition of adenylyltransferase activity" evidence="3">
    <location>
        <position position="55"/>
    </location>
</feature>
<feature type="binding site" evidence="2">
    <location>
        <begin position="199"/>
        <end position="206"/>
    </location>
    <ligand>
        <name>ATP</name>
        <dbReference type="ChEBI" id="CHEBI:30616"/>
    </ligand>
</feature>
<name>A0A3N1MAG4_9PROT</name>
<dbReference type="PANTHER" id="PTHR13504">
    <property type="entry name" value="FIDO DOMAIN-CONTAINING PROTEIN DDB_G0283145"/>
    <property type="match status" value="1"/>
</dbReference>
<evidence type="ECO:0000256" key="2">
    <source>
        <dbReference type="PIRSR" id="PIRSR640198-2"/>
    </source>
</evidence>
<dbReference type="Proteomes" id="UP000278222">
    <property type="component" value="Unassembled WGS sequence"/>
</dbReference>
<evidence type="ECO:0000259" key="4">
    <source>
        <dbReference type="PROSITE" id="PS51459"/>
    </source>
</evidence>
<evidence type="ECO:0000256" key="3">
    <source>
        <dbReference type="PIRSR" id="PIRSR640198-3"/>
    </source>
</evidence>
<dbReference type="SUPFAM" id="SSF140931">
    <property type="entry name" value="Fic-like"/>
    <property type="match status" value="1"/>
</dbReference>
<dbReference type="InterPro" id="IPR040198">
    <property type="entry name" value="Fido_containing"/>
</dbReference>
<dbReference type="GO" id="GO:0005524">
    <property type="term" value="F:ATP binding"/>
    <property type="evidence" value="ECO:0007669"/>
    <property type="project" value="UniProtKB-KW"/>
</dbReference>
<dbReference type="Pfam" id="PF13412">
    <property type="entry name" value="HTH_24"/>
    <property type="match status" value="1"/>
</dbReference>
<dbReference type="Gene3D" id="1.10.3290.10">
    <property type="entry name" value="Fido-like domain"/>
    <property type="match status" value="1"/>
</dbReference>
<dbReference type="PANTHER" id="PTHR13504:SF38">
    <property type="entry name" value="FIDO DOMAIN-CONTAINING PROTEIN"/>
    <property type="match status" value="1"/>
</dbReference>
<feature type="domain" description="Fido" evidence="4">
    <location>
        <begin position="103"/>
        <end position="264"/>
    </location>
</feature>
<keyword evidence="2" id="KW-0547">Nucleotide-binding</keyword>
<dbReference type="AlphaFoldDB" id="A0A3N1MAG4"/>
<feature type="binding site" evidence="2">
    <location>
        <begin position="237"/>
        <end position="238"/>
    </location>
    <ligand>
        <name>ATP</name>
        <dbReference type="ChEBI" id="CHEBI:30616"/>
    </ligand>
</feature>
<dbReference type="Pfam" id="PF02661">
    <property type="entry name" value="Fic"/>
    <property type="match status" value="1"/>
</dbReference>
<keyword evidence="6" id="KW-1185">Reference proteome</keyword>
<evidence type="ECO:0000313" key="5">
    <source>
        <dbReference type="EMBL" id="ROP99739.1"/>
    </source>
</evidence>
<dbReference type="RefSeq" id="WP_123689096.1">
    <property type="nucleotide sequence ID" value="NZ_AP019700.1"/>
</dbReference>
<keyword evidence="2" id="KW-0067">ATP-binding</keyword>
<proteinExistence type="predicted"/>
<sequence>MREPRLLGPEFVQLIAEIDEFKGRWEAIGRLSPDRLGMLRKVATIESVASSTRIEGARLTDAQVETLLSNLEIQSFATRDEQEVAGYAEAMDLVFEAHADLRLTENHIRQLHQTLLRHSRKDERHRGAYKTLSNDVVAFDADGRAIGVVFATAMPFDTPRKMEELVAWTRKATAEQSLHPLVVTAVFIVTFLAIHPFQDGNGRLSRILTTLLLLRAGYAYVPYASLERVIEDNKDHYYKALRRTQTTLDGDQPDWEPWIGFFLRCLKRQKDGLLRRLEREADRDRLPEISRLILAALEQTGRLSIAELEAVIGTNRNTLKVRLRELVAAGQVRRHGKARATWYALPGLPSPGGDA</sequence>
<accession>A0A3N1MAG4</accession>
<gene>
    <name evidence="5" type="ORF">EDC65_1525</name>
</gene>
<dbReference type="InterPro" id="IPR003812">
    <property type="entry name" value="Fido"/>
</dbReference>
<comment type="caution">
    <text evidence="5">The sequence shown here is derived from an EMBL/GenBank/DDBJ whole genome shotgun (WGS) entry which is preliminary data.</text>
</comment>
<dbReference type="Gene3D" id="1.10.10.10">
    <property type="entry name" value="Winged helix-like DNA-binding domain superfamily/Winged helix DNA-binding domain"/>
    <property type="match status" value="1"/>
</dbReference>
<dbReference type="OrthoDB" id="9813719at2"/>
<dbReference type="EMBL" id="RJKX01000013">
    <property type="protein sequence ID" value="ROP99739.1"/>
    <property type="molecule type" value="Genomic_DNA"/>
</dbReference>
<dbReference type="InterPro" id="IPR036390">
    <property type="entry name" value="WH_DNA-bd_sf"/>
</dbReference>
<dbReference type="InterPro" id="IPR036597">
    <property type="entry name" value="Fido-like_dom_sf"/>
</dbReference>
<dbReference type="SUPFAM" id="SSF46785">
    <property type="entry name" value="Winged helix' DNA-binding domain"/>
    <property type="match status" value="1"/>
</dbReference>
<protein>
    <submittedName>
        <fullName evidence="5">Fic family protein</fullName>
    </submittedName>
</protein>
<evidence type="ECO:0000313" key="6">
    <source>
        <dbReference type="Proteomes" id="UP000278222"/>
    </source>
</evidence>
<dbReference type="InterPro" id="IPR036388">
    <property type="entry name" value="WH-like_DNA-bd_sf"/>
</dbReference>
<reference evidence="5 6" key="1">
    <citation type="submission" date="2018-11" db="EMBL/GenBank/DDBJ databases">
        <title>Genomic Encyclopedia of Type Strains, Phase IV (KMG-IV): sequencing the most valuable type-strain genomes for metagenomic binning, comparative biology and taxonomic classification.</title>
        <authorList>
            <person name="Goeker M."/>
        </authorList>
    </citation>
    <scope>NUCLEOTIDE SEQUENCE [LARGE SCALE GENOMIC DNA]</scope>
    <source>
        <strain evidence="5 6">DSM 5900</strain>
    </source>
</reference>
<feature type="active site" evidence="1">
    <location>
        <position position="195"/>
    </location>
</feature>
<dbReference type="PROSITE" id="PS51459">
    <property type="entry name" value="FIDO"/>
    <property type="match status" value="1"/>
</dbReference>
<evidence type="ECO:0000256" key="1">
    <source>
        <dbReference type="PIRSR" id="PIRSR640198-1"/>
    </source>
</evidence>